<evidence type="ECO:0000259" key="9">
    <source>
        <dbReference type="PROSITE" id="PS50112"/>
    </source>
</evidence>
<sequence>MPGMGPHERDSYCVMSNGKQTRHLDLEQCEARIKHVDAQKQAEQQLKESQESLRVLAETVPQMVWVTRSDGKHEYTNQRCRDYTGLTLEHTQSDSWAHLQFVHPDDRTGNQVSWQHALDTGTMYEHEERLRNGQNGGYRWFLTRAMPMRDEGGHIVKWFGTSTDIEDQKRTEDALRQSQERIHALIDSNIIGITSVEMEGEVIAVANEAFLSMTGYTREEVQSRKLSRMNIVPPEQVPLFERANQELFERGQHTPFETELVCQDGSWLPVLVGGVIFQEQPRQMVTFVLDNSARKELEQRKDDFISMANHELKTPLTAVKLQIQLARKRFEKHSQHEANTALARVEGPVKQLERLITELLDVSRMQAGGLEYRREQVIFDELLRETISTIHHLHPSHTILVRGSVQPTLMGDRDRLGQVFTNLLSNAIKYSPDAQTVEIDLSASDDAVTIHIRDHGLGIPRELRDKIFERFYRVTDFKRKAIPGLGMGLYIVDKIVKHHGGAISVDSAVGKGSTFTVTLPLMRDV</sequence>
<dbReference type="InterPro" id="IPR052162">
    <property type="entry name" value="Sensor_kinase/Photoreceptor"/>
</dbReference>
<dbReference type="FunFam" id="3.30.450.20:FF:000099">
    <property type="entry name" value="Sensory box sensor histidine kinase"/>
    <property type="match status" value="1"/>
</dbReference>
<dbReference type="InterPro" id="IPR013655">
    <property type="entry name" value="PAS_fold_3"/>
</dbReference>
<keyword evidence="5" id="KW-0418">Kinase</keyword>
<feature type="domain" description="PAC" evidence="10">
    <location>
        <begin position="124"/>
        <end position="177"/>
    </location>
</feature>
<evidence type="ECO:0000256" key="4">
    <source>
        <dbReference type="ARBA" id="ARBA00022679"/>
    </source>
</evidence>
<evidence type="ECO:0000256" key="2">
    <source>
        <dbReference type="ARBA" id="ARBA00012438"/>
    </source>
</evidence>
<keyword evidence="4" id="KW-0808">Transferase</keyword>
<evidence type="ECO:0000256" key="1">
    <source>
        <dbReference type="ARBA" id="ARBA00000085"/>
    </source>
</evidence>
<dbReference type="SUPFAM" id="SSF47384">
    <property type="entry name" value="Homodimeric domain of signal transducing histidine kinase"/>
    <property type="match status" value="1"/>
</dbReference>
<dbReference type="CDD" id="cd00082">
    <property type="entry name" value="HisKA"/>
    <property type="match status" value="1"/>
</dbReference>
<dbReference type="InterPro" id="IPR000014">
    <property type="entry name" value="PAS"/>
</dbReference>
<dbReference type="PROSITE" id="PS50109">
    <property type="entry name" value="HIS_KIN"/>
    <property type="match status" value="1"/>
</dbReference>
<dbReference type="InterPro" id="IPR036097">
    <property type="entry name" value="HisK_dim/P_sf"/>
</dbReference>
<dbReference type="Gene3D" id="1.10.287.130">
    <property type="match status" value="1"/>
</dbReference>
<feature type="domain" description="PAS" evidence="9">
    <location>
        <begin position="49"/>
        <end position="121"/>
    </location>
</feature>
<comment type="catalytic activity">
    <reaction evidence="1">
        <text>ATP + protein L-histidine = ADP + protein N-phospho-L-histidine.</text>
        <dbReference type="EC" id="2.7.13.3"/>
    </reaction>
</comment>
<dbReference type="PRINTS" id="PR00344">
    <property type="entry name" value="BCTRLSENSOR"/>
</dbReference>
<dbReference type="InterPro" id="IPR003661">
    <property type="entry name" value="HisK_dim/P_dom"/>
</dbReference>
<dbReference type="CDD" id="cd00130">
    <property type="entry name" value="PAS"/>
    <property type="match status" value="2"/>
</dbReference>
<dbReference type="InterPro" id="IPR035965">
    <property type="entry name" value="PAS-like_dom_sf"/>
</dbReference>
<dbReference type="Pfam" id="PF08447">
    <property type="entry name" value="PAS_3"/>
    <property type="match status" value="2"/>
</dbReference>
<keyword evidence="3" id="KW-0597">Phosphoprotein</keyword>
<accession>A0A8J3MWP8</accession>
<dbReference type="AlphaFoldDB" id="A0A8J3MWP8"/>
<reference evidence="11" key="1">
    <citation type="submission" date="2020-10" db="EMBL/GenBank/DDBJ databases">
        <title>Taxonomic study of unclassified bacteria belonging to the class Ktedonobacteria.</title>
        <authorList>
            <person name="Yabe S."/>
            <person name="Wang C.M."/>
            <person name="Zheng Y."/>
            <person name="Sakai Y."/>
            <person name="Cavaletti L."/>
            <person name="Monciardini P."/>
            <person name="Donadio S."/>
        </authorList>
    </citation>
    <scope>NUCLEOTIDE SEQUENCE</scope>
    <source>
        <strain evidence="11">SOSP1-1</strain>
    </source>
</reference>
<dbReference type="PROSITE" id="PS50112">
    <property type="entry name" value="PAS"/>
    <property type="match status" value="2"/>
</dbReference>
<protein>
    <recommendedName>
        <fullName evidence="2">histidine kinase</fullName>
        <ecNumber evidence="2">2.7.13.3</ecNumber>
    </recommendedName>
</protein>
<dbReference type="SUPFAM" id="SSF55874">
    <property type="entry name" value="ATPase domain of HSP90 chaperone/DNA topoisomerase II/histidine kinase"/>
    <property type="match status" value="1"/>
</dbReference>
<evidence type="ECO:0000313" key="12">
    <source>
        <dbReference type="Proteomes" id="UP000612362"/>
    </source>
</evidence>
<dbReference type="EMBL" id="BNJF01000003">
    <property type="protein sequence ID" value="GHO47810.1"/>
    <property type="molecule type" value="Genomic_DNA"/>
</dbReference>
<dbReference type="InterPro" id="IPR001610">
    <property type="entry name" value="PAC"/>
</dbReference>
<dbReference type="InterPro" id="IPR003594">
    <property type="entry name" value="HATPase_dom"/>
</dbReference>
<dbReference type="InterPro" id="IPR000700">
    <property type="entry name" value="PAS-assoc_C"/>
</dbReference>
<dbReference type="InterPro" id="IPR036890">
    <property type="entry name" value="HATPase_C_sf"/>
</dbReference>
<name>A0A8J3MWP8_9CHLR</name>
<dbReference type="PROSITE" id="PS50113">
    <property type="entry name" value="PAC"/>
    <property type="match status" value="1"/>
</dbReference>
<dbReference type="PANTHER" id="PTHR43304:SF1">
    <property type="entry name" value="PAC DOMAIN-CONTAINING PROTEIN"/>
    <property type="match status" value="1"/>
</dbReference>
<evidence type="ECO:0000256" key="3">
    <source>
        <dbReference type="ARBA" id="ARBA00022553"/>
    </source>
</evidence>
<dbReference type="EC" id="2.7.13.3" evidence="2"/>
<dbReference type="SUPFAM" id="SSF55785">
    <property type="entry name" value="PYP-like sensor domain (PAS domain)"/>
    <property type="match status" value="2"/>
</dbReference>
<proteinExistence type="predicted"/>
<gene>
    <name evidence="11" type="ORF">KSX_59730</name>
</gene>
<dbReference type="FunFam" id="3.30.565.10:FF:000006">
    <property type="entry name" value="Sensor histidine kinase WalK"/>
    <property type="match status" value="1"/>
</dbReference>
<dbReference type="SMART" id="SM00091">
    <property type="entry name" value="PAS"/>
    <property type="match status" value="2"/>
</dbReference>
<dbReference type="SMART" id="SM00388">
    <property type="entry name" value="HisKA"/>
    <property type="match status" value="1"/>
</dbReference>
<dbReference type="NCBIfam" id="TIGR00229">
    <property type="entry name" value="sensory_box"/>
    <property type="match status" value="2"/>
</dbReference>
<evidence type="ECO:0000259" key="8">
    <source>
        <dbReference type="PROSITE" id="PS50109"/>
    </source>
</evidence>
<evidence type="ECO:0000256" key="7">
    <source>
        <dbReference type="SAM" id="Coils"/>
    </source>
</evidence>
<evidence type="ECO:0000256" key="5">
    <source>
        <dbReference type="ARBA" id="ARBA00022777"/>
    </source>
</evidence>
<dbReference type="PANTHER" id="PTHR43304">
    <property type="entry name" value="PHYTOCHROME-LIKE PROTEIN CPH1"/>
    <property type="match status" value="1"/>
</dbReference>
<comment type="caution">
    <text evidence="11">The sequence shown here is derived from an EMBL/GenBank/DDBJ whole genome shotgun (WGS) entry which is preliminary data.</text>
</comment>
<feature type="domain" description="Histidine kinase" evidence="8">
    <location>
        <begin position="307"/>
        <end position="523"/>
    </location>
</feature>
<organism evidence="11 12">
    <name type="scientific">Ktedonospora formicarum</name>
    <dbReference type="NCBI Taxonomy" id="2778364"/>
    <lineage>
        <taxon>Bacteria</taxon>
        <taxon>Bacillati</taxon>
        <taxon>Chloroflexota</taxon>
        <taxon>Ktedonobacteria</taxon>
        <taxon>Ktedonobacterales</taxon>
        <taxon>Ktedonobacteraceae</taxon>
        <taxon>Ktedonospora</taxon>
    </lineage>
</organism>
<dbReference type="SMART" id="SM00387">
    <property type="entry name" value="HATPase_c"/>
    <property type="match status" value="1"/>
</dbReference>
<dbReference type="Gene3D" id="3.30.450.20">
    <property type="entry name" value="PAS domain"/>
    <property type="match status" value="2"/>
</dbReference>
<feature type="coiled-coil region" evidence="7">
    <location>
        <begin position="26"/>
        <end position="59"/>
    </location>
</feature>
<dbReference type="SMART" id="SM00086">
    <property type="entry name" value="PAC"/>
    <property type="match status" value="2"/>
</dbReference>
<keyword evidence="12" id="KW-1185">Reference proteome</keyword>
<dbReference type="Gene3D" id="3.30.565.10">
    <property type="entry name" value="Histidine kinase-like ATPase, C-terminal domain"/>
    <property type="match status" value="1"/>
</dbReference>
<dbReference type="Pfam" id="PF02518">
    <property type="entry name" value="HATPase_c"/>
    <property type="match status" value="1"/>
</dbReference>
<dbReference type="CDD" id="cd00075">
    <property type="entry name" value="HATPase"/>
    <property type="match status" value="1"/>
</dbReference>
<dbReference type="InterPro" id="IPR004358">
    <property type="entry name" value="Sig_transdc_His_kin-like_C"/>
</dbReference>
<dbReference type="Proteomes" id="UP000612362">
    <property type="component" value="Unassembled WGS sequence"/>
</dbReference>
<dbReference type="GO" id="GO:0000155">
    <property type="term" value="F:phosphorelay sensor kinase activity"/>
    <property type="evidence" value="ECO:0007669"/>
    <property type="project" value="InterPro"/>
</dbReference>
<keyword evidence="7" id="KW-0175">Coiled coil</keyword>
<dbReference type="InterPro" id="IPR005467">
    <property type="entry name" value="His_kinase_dom"/>
</dbReference>
<feature type="domain" description="PAS" evidence="9">
    <location>
        <begin position="178"/>
        <end position="251"/>
    </location>
</feature>
<evidence type="ECO:0000256" key="6">
    <source>
        <dbReference type="ARBA" id="ARBA00023012"/>
    </source>
</evidence>
<evidence type="ECO:0000313" key="11">
    <source>
        <dbReference type="EMBL" id="GHO47810.1"/>
    </source>
</evidence>
<evidence type="ECO:0000259" key="10">
    <source>
        <dbReference type="PROSITE" id="PS50113"/>
    </source>
</evidence>
<dbReference type="Pfam" id="PF00512">
    <property type="entry name" value="HisKA"/>
    <property type="match status" value="1"/>
</dbReference>
<keyword evidence="6" id="KW-0902">Two-component regulatory system</keyword>